<dbReference type="AlphaFoldDB" id="A0A076VKK4"/>
<name>A0A076VKK4_9CHLO</name>
<sequence length="312" mass="37526">MKICFFHYVEKNNYFVFWAIFVCHSLKTTKVKTLFFIKSQFADVWGKKIKYNSTPASQRLNAKEHALLVGLYEGDGWFLVNKNGKYVQYEFGIQLHKRDLQLLHQIKTKYNLSGTVKQRKDRPDNFILRIRKKADLINKIIPIFDNFAIMGPKQMQYVYFKYHLVEKQTIYFKNLTNNDWRFVENSPQQITQKDYFDQWLVGFTMAEGGFHAYQPKRDKYKVCCFELSQTFGGSRLLNAVKFRLKLNLNVFQNKKTLNWKLKARSSLDCKRVVAFFRFTKPKLMGYKRVQYIRWIKTMKTIYTYRKIRLFPI</sequence>
<keyword evidence="2" id="KW-0540">Nuclease</keyword>
<proteinExistence type="predicted"/>
<keyword evidence="2" id="KW-0378">Hydrolase</keyword>
<evidence type="ECO:0000259" key="1">
    <source>
        <dbReference type="Pfam" id="PF00961"/>
    </source>
</evidence>
<dbReference type="Gene3D" id="3.10.28.10">
    <property type="entry name" value="Homing endonucleases"/>
    <property type="match status" value="2"/>
</dbReference>
<dbReference type="InterPro" id="IPR051289">
    <property type="entry name" value="LAGLIDADG_Endonuclease"/>
</dbReference>
<dbReference type="RefSeq" id="YP_009054678.1">
    <property type="nucleotide sequence ID" value="NC_024761.1"/>
</dbReference>
<reference evidence="2" key="1">
    <citation type="journal article" date="2014" name="Genome Biol. Evol.">
        <title>Gene arrangement convergence, diverse intron content, and genetic code modifications in mitochondrial genomes of Sphaeropleales (Chlorophyta).</title>
        <authorList>
            <person name="Fucikova K."/>
            <person name="Lewis P.O."/>
            <person name="Gonzalez-Halphen D."/>
            <person name="Lewis L.A."/>
        </authorList>
    </citation>
    <scope>NUCLEOTIDE SEQUENCE</scope>
    <source>
        <strain evidence="2">UTEX 138</strain>
    </source>
</reference>
<dbReference type="EMBL" id="KJ806271">
    <property type="protein sequence ID" value="AIK29166.1"/>
    <property type="molecule type" value="Genomic_DNA"/>
</dbReference>
<dbReference type="GeneID" id="20160300"/>
<feature type="domain" description="Homing endonuclease LAGLIDADG" evidence="1">
    <location>
        <begin position="200"/>
        <end position="297"/>
    </location>
</feature>
<feature type="domain" description="Homing endonuclease LAGLIDADG" evidence="1">
    <location>
        <begin position="68"/>
        <end position="162"/>
    </location>
</feature>
<dbReference type="Pfam" id="PF00961">
    <property type="entry name" value="LAGLIDADG_1"/>
    <property type="match status" value="2"/>
</dbReference>
<dbReference type="PANTHER" id="PTHR36181:SF2">
    <property type="entry name" value="INTRON-ENCODED ENDONUCLEASE AI3-RELATED"/>
    <property type="match status" value="1"/>
</dbReference>
<gene>
    <name evidence="2" type="primary">cob</name>
    <name evidence="2" type="ORF">EN44_g10</name>
</gene>
<dbReference type="InterPro" id="IPR027434">
    <property type="entry name" value="Homing_endonucl"/>
</dbReference>
<protein>
    <submittedName>
        <fullName evidence="2">Hypothetical LAGLIDADG homing endonuclease</fullName>
    </submittedName>
</protein>
<dbReference type="PANTHER" id="PTHR36181">
    <property type="entry name" value="INTRON-ENCODED ENDONUCLEASE AI3-RELATED"/>
    <property type="match status" value="1"/>
</dbReference>
<keyword evidence="2" id="KW-0255">Endonuclease</keyword>
<keyword evidence="2" id="KW-0496">Mitochondrion</keyword>
<dbReference type="GO" id="GO:0005739">
    <property type="term" value="C:mitochondrion"/>
    <property type="evidence" value="ECO:0007669"/>
    <property type="project" value="UniProtKB-ARBA"/>
</dbReference>
<dbReference type="GO" id="GO:0004519">
    <property type="term" value="F:endonuclease activity"/>
    <property type="evidence" value="ECO:0007669"/>
    <property type="project" value="UniProtKB-KW"/>
</dbReference>
<organism evidence="2">
    <name type="scientific">Neochloris aquatica</name>
    <dbReference type="NCBI Taxonomy" id="3099"/>
    <lineage>
        <taxon>Eukaryota</taxon>
        <taxon>Viridiplantae</taxon>
        <taxon>Chlorophyta</taxon>
        <taxon>core chlorophytes</taxon>
        <taxon>Chlorophyceae</taxon>
        <taxon>CS clade</taxon>
        <taxon>Sphaeropleales</taxon>
        <taxon>Neochloridaceae</taxon>
        <taxon>Neochloris</taxon>
    </lineage>
</organism>
<dbReference type="SUPFAM" id="SSF55608">
    <property type="entry name" value="Homing endonucleases"/>
    <property type="match status" value="2"/>
</dbReference>
<geneLocation type="mitochondrion" evidence="2"/>
<evidence type="ECO:0000313" key="2">
    <source>
        <dbReference type="EMBL" id="AIK29166.1"/>
    </source>
</evidence>
<dbReference type="InterPro" id="IPR004860">
    <property type="entry name" value="LAGLIDADG_dom"/>
</dbReference>
<accession>A0A076VKK4</accession>